<dbReference type="Proteomes" id="UP001230908">
    <property type="component" value="Unassembled WGS sequence"/>
</dbReference>
<evidence type="ECO:0000313" key="3">
    <source>
        <dbReference type="Proteomes" id="UP001230908"/>
    </source>
</evidence>
<dbReference type="Pfam" id="PF00982">
    <property type="entry name" value="Glyco_transf_20"/>
    <property type="match status" value="1"/>
</dbReference>
<keyword evidence="3" id="KW-1185">Reference proteome</keyword>
<dbReference type="PANTHER" id="PTHR10788:SF106">
    <property type="entry name" value="BCDNA.GH08860"/>
    <property type="match status" value="1"/>
</dbReference>
<comment type="caution">
    <text evidence="2">The sequence shown here is derived from an EMBL/GenBank/DDBJ whole genome shotgun (WGS) entry which is preliminary data.</text>
</comment>
<gene>
    <name evidence="2" type="ORF">RB614_24135</name>
</gene>
<evidence type="ECO:0000313" key="2">
    <source>
        <dbReference type="EMBL" id="MDQ7907615.1"/>
    </source>
</evidence>
<dbReference type="InterPro" id="IPR001830">
    <property type="entry name" value="Glyco_trans_20"/>
</dbReference>
<proteinExistence type="inferred from homology"/>
<sequence>MTASHGPHQHDLVVVSHRLPVAVDEAGPRWADRIGDGTAALGPAVAARGGVWLGWAARANVSTASFAHAGLRLHPVALSDRDVMDYERGYCAGTLAPLYHGRVETPEFRDQWRLAYQRVNQRFADAAATLAAPGGVVWVHDYHLQAVPALLRRRRPDLRIGMSLHAPFPPAELFVQLPTRAQTLYGLLGADLISVPHPRAAATVLELAADLLHLPVRGGTVTVDGRRVMVGAFPVSIDAAAVEQLAAADAIRARAAGIRANLHGARTVLLAVNRLDPAEGTEQRLDAYATLLGTGRLDPGRTVLVEVAAPDGPDTPRRERTRARIDRRVAQINGEHARIGHPVIHYLRRSPPLPERVALYLAADVLLATPLSAGTPTTAKEFLVTRTDDTARLVLSEFTAEQLPGVATVNPNDPDALLDAIAAAAAAAETGVRSADLNAARQRLQGQDVDSWVEGLLHTLAAPPPLTDAGGDPRYVAIGTPP</sequence>
<dbReference type="EMBL" id="JAVHUY010000023">
    <property type="protein sequence ID" value="MDQ7907615.1"/>
    <property type="molecule type" value="Genomic_DNA"/>
</dbReference>
<protein>
    <submittedName>
        <fullName evidence="2">Trehalose-6-phosphate synthase</fullName>
    </submittedName>
</protein>
<reference evidence="2 3" key="1">
    <citation type="submission" date="2023-08" db="EMBL/GenBank/DDBJ databases">
        <title>Phytohabitans sansha sp. nov., isolated from marine sediment.</title>
        <authorList>
            <person name="Zhao Y."/>
            <person name="Yi K."/>
        </authorList>
    </citation>
    <scope>NUCLEOTIDE SEQUENCE [LARGE SCALE GENOMIC DNA]</scope>
    <source>
        <strain evidence="2 3">ZYX-F-186</strain>
    </source>
</reference>
<dbReference type="SUPFAM" id="SSF53756">
    <property type="entry name" value="UDP-Glycosyltransferase/glycogen phosphorylase"/>
    <property type="match status" value="1"/>
</dbReference>
<dbReference type="Gene3D" id="3.40.50.2000">
    <property type="entry name" value="Glycogen Phosphorylase B"/>
    <property type="match status" value="2"/>
</dbReference>
<accession>A0ABU0ZKR3</accession>
<comment type="similarity">
    <text evidence="1">Belongs to the glycosyltransferase 20 family.</text>
</comment>
<name>A0ABU0ZKR3_9ACTN</name>
<dbReference type="RefSeq" id="WP_308714892.1">
    <property type="nucleotide sequence ID" value="NZ_JAVHUY010000023.1"/>
</dbReference>
<dbReference type="PANTHER" id="PTHR10788">
    <property type="entry name" value="TREHALOSE-6-PHOSPHATE SYNTHASE"/>
    <property type="match status" value="1"/>
</dbReference>
<evidence type="ECO:0000256" key="1">
    <source>
        <dbReference type="ARBA" id="ARBA00008799"/>
    </source>
</evidence>
<organism evidence="2 3">
    <name type="scientific">Phytohabitans maris</name>
    <dbReference type="NCBI Taxonomy" id="3071409"/>
    <lineage>
        <taxon>Bacteria</taxon>
        <taxon>Bacillati</taxon>
        <taxon>Actinomycetota</taxon>
        <taxon>Actinomycetes</taxon>
        <taxon>Micromonosporales</taxon>
        <taxon>Micromonosporaceae</taxon>
    </lineage>
</organism>